<dbReference type="RefSeq" id="WP_305895215.1">
    <property type="nucleotide sequence ID" value="NZ_JAUZVZ010000050.1"/>
</dbReference>
<proteinExistence type="predicted"/>
<organism evidence="1 2">
    <name type="scientific">Alkalimonas collagenimarina</name>
    <dbReference type="NCBI Taxonomy" id="400390"/>
    <lineage>
        <taxon>Bacteria</taxon>
        <taxon>Pseudomonadati</taxon>
        <taxon>Pseudomonadota</taxon>
        <taxon>Gammaproteobacteria</taxon>
        <taxon>Alkalimonas</taxon>
    </lineage>
</organism>
<dbReference type="Proteomes" id="UP001231616">
    <property type="component" value="Unassembled WGS sequence"/>
</dbReference>
<reference evidence="1 2" key="1">
    <citation type="submission" date="2023-08" db="EMBL/GenBank/DDBJ databases">
        <authorList>
            <person name="Joshi A."/>
            <person name="Thite S."/>
        </authorList>
    </citation>
    <scope>NUCLEOTIDE SEQUENCE [LARGE SCALE GENOMIC DNA]</scope>
    <source>
        <strain evidence="1 2">AC40</strain>
    </source>
</reference>
<evidence type="ECO:0000313" key="2">
    <source>
        <dbReference type="Proteomes" id="UP001231616"/>
    </source>
</evidence>
<protein>
    <submittedName>
        <fullName evidence="1">Uncharacterized protein</fullName>
    </submittedName>
</protein>
<gene>
    <name evidence="1" type="ORF">Q3O60_17505</name>
</gene>
<feature type="non-terminal residue" evidence="1">
    <location>
        <position position="1"/>
    </location>
</feature>
<keyword evidence="2" id="KW-1185">Reference proteome</keyword>
<sequence>HFTEAHMNIQFKWSNANYLEAGKQAEFEEAVRDDINLESDDRAKPCHAGDLLVELGVAGPLLNKVVGNVKCSCGTSYLIIDGTVNQNISYSRV</sequence>
<evidence type="ECO:0000313" key="1">
    <source>
        <dbReference type="EMBL" id="MDP4537980.1"/>
    </source>
</evidence>
<accession>A0ABT9H3S7</accession>
<comment type="caution">
    <text evidence="1">The sequence shown here is derived from an EMBL/GenBank/DDBJ whole genome shotgun (WGS) entry which is preliminary data.</text>
</comment>
<name>A0ABT9H3S7_9GAMM</name>
<dbReference type="EMBL" id="JAUZVZ010000050">
    <property type="protein sequence ID" value="MDP4537980.1"/>
    <property type="molecule type" value="Genomic_DNA"/>
</dbReference>